<evidence type="ECO:0000313" key="2">
    <source>
        <dbReference type="EMBL" id="MBB6389963.1"/>
    </source>
</evidence>
<dbReference type="PROSITE" id="PS51273">
    <property type="entry name" value="GATASE_TYPE_1"/>
    <property type="match status" value="1"/>
</dbReference>
<dbReference type="RefSeq" id="WP_184749238.1">
    <property type="nucleotide sequence ID" value="NZ_BAAAJR010000008.1"/>
</dbReference>
<gene>
    <name evidence="2" type="ORF">HD594_000276</name>
</gene>
<name>A0A7X0FM03_9MICO</name>
<evidence type="ECO:0000259" key="1">
    <source>
        <dbReference type="Pfam" id="PF00117"/>
    </source>
</evidence>
<proteinExistence type="predicted"/>
<dbReference type="PANTHER" id="PTHR42695">
    <property type="entry name" value="GLUTAMINE AMIDOTRANSFERASE YLR126C-RELATED"/>
    <property type="match status" value="1"/>
</dbReference>
<protein>
    <submittedName>
        <fullName evidence="2">GMP synthase (Glutamine-hydrolyzing)</fullName>
        <ecNumber evidence="2">6.3.5.2</ecNumber>
    </submittedName>
</protein>
<dbReference type="Gene3D" id="3.40.50.880">
    <property type="match status" value="1"/>
</dbReference>
<dbReference type="EC" id="6.3.5.2" evidence="2"/>
<dbReference type="GO" id="GO:0005829">
    <property type="term" value="C:cytosol"/>
    <property type="evidence" value="ECO:0007669"/>
    <property type="project" value="TreeGrafter"/>
</dbReference>
<dbReference type="InterPro" id="IPR044992">
    <property type="entry name" value="ChyE-like"/>
</dbReference>
<accession>A0A7X0FM03</accession>
<dbReference type="SUPFAM" id="SSF52317">
    <property type="entry name" value="Class I glutamine amidotransferase-like"/>
    <property type="match status" value="1"/>
</dbReference>
<dbReference type="InterPro" id="IPR029062">
    <property type="entry name" value="Class_I_gatase-like"/>
</dbReference>
<dbReference type="Pfam" id="PF00117">
    <property type="entry name" value="GATase"/>
    <property type="match status" value="1"/>
</dbReference>
<dbReference type="CDD" id="cd01741">
    <property type="entry name" value="GATase1_1"/>
    <property type="match status" value="1"/>
</dbReference>
<keyword evidence="3" id="KW-1185">Reference proteome</keyword>
<dbReference type="AlphaFoldDB" id="A0A7X0FM03"/>
<dbReference type="EMBL" id="JACHML010000001">
    <property type="protein sequence ID" value="MBB6389963.1"/>
    <property type="molecule type" value="Genomic_DNA"/>
</dbReference>
<keyword evidence="2" id="KW-0436">Ligase</keyword>
<sequence>MGISRTIRIAVVQPDDKCDLDRMGEWLEQDGVELRVIRPFAGDAVPASIHDDALIVLGGAMGVHDGDAYPYIDDIKSLLRATADADLPTLGVCLGAQLLADALGGEVAVGGEGLESGLVRIRLLDDAVGDPLVKSLPAQMLMPSLHFDAITRLPRDAVLLGTGEVYPNQVFRVGSSWGVQFHPEISPTRFVEWRDEVPMPLLAEVDAQAREFESADTAVSDDARHLTRGFVGIVRGRRADAGSRDGHS</sequence>
<dbReference type="Proteomes" id="UP000537775">
    <property type="component" value="Unassembled WGS sequence"/>
</dbReference>
<organism evidence="2 3">
    <name type="scientific">Microbacterium thalassium</name>
    <dbReference type="NCBI Taxonomy" id="362649"/>
    <lineage>
        <taxon>Bacteria</taxon>
        <taxon>Bacillati</taxon>
        <taxon>Actinomycetota</taxon>
        <taxon>Actinomycetes</taxon>
        <taxon>Micrococcales</taxon>
        <taxon>Microbacteriaceae</taxon>
        <taxon>Microbacterium</taxon>
    </lineage>
</organism>
<feature type="domain" description="Glutamine amidotransferase" evidence="1">
    <location>
        <begin position="48"/>
        <end position="189"/>
    </location>
</feature>
<evidence type="ECO:0000313" key="3">
    <source>
        <dbReference type="Proteomes" id="UP000537775"/>
    </source>
</evidence>
<dbReference type="InterPro" id="IPR017926">
    <property type="entry name" value="GATASE"/>
</dbReference>
<dbReference type="GO" id="GO:0003922">
    <property type="term" value="F:GMP synthase (glutamine-hydrolyzing) activity"/>
    <property type="evidence" value="ECO:0007669"/>
    <property type="project" value="UniProtKB-EC"/>
</dbReference>
<dbReference type="PANTHER" id="PTHR42695:SF5">
    <property type="entry name" value="GLUTAMINE AMIDOTRANSFERASE YLR126C-RELATED"/>
    <property type="match status" value="1"/>
</dbReference>
<comment type="caution">
    <text evidence="2">The sequence shown here is derived from an EMBL/GenBank/DDBJ whole genome shotgun (WGS) entry which is preliminary data.</text>
</comment>
<reference evidence="2 3" key="1">
    <citation type="submission" date="2020-08" db="EMBL/GenBank/DDBJ databases">
        <title>Sequencing the genomes of 1000 actinobacteria strains.</title>
        <authorList>
            <person name="Klenk H.-P."/>
        </authorList>
    </citation>
    <scope>NUCLEOTIDE SEQUENCE [LARGE SCALE GENOMIC DNA]</scope>
    <source>
        <strain evidence="2 3">DSM 12511</strain>
    </source>
</reference>